<organism evidence="1 2">
    <name type="scientific">Rhodonia placenta</name>
    <dbReference type="NCBI Taxonomy" id="104341"/>
    <lineage>
        <taxon>Eukaryota</taxon>
        <taxon>Fungi</taxon>
        <taxon>Dikarya</taxon>
        <taxon>Basidiomycota</taxon>
        <taxon>Agaricomycotina</taxon>
        <taxon>Agaricomycetes</taxon>
        <taxon>Polyporales</taxon>
        <taxon>Adustoporiaceae</taxon>
        <taxon>Rhodonia</taxon>
    </lineage>
</organism>
<name>A0A8H7P9L9_9APHY</name>
<proteinExistence type="predicted"/>
<comment type="caution">
    <text evidence="1">The sequence shown here is derived from an EMBL/GenBank/DDBJ whole genome shotgun (WGS) entry which is preliminary data.</text>
</comment>
<evidence type="ECO:0000313" key="2">
    <source>
        <dbReference type="Proteomes" id="UP000639403"/>
    </source>
</evidence>
<reference evidence="1" key="2">
    <citation type="journal article" name="Front. Microbiol.">
        <title>Degradative Capacity of Two Strains of Rhodonia placenta: From Phenotype to Genotype.</title>
        <authorList>
            <person name="Kolle M."/>
            <person name="Horta M.A.C."/>
            <person name="Nowrousian M."/>
            <person name="Ohm R.A."/>
            <person name="Benz J.P."/>
            <person name="Pilgard A."/>
        </authorList>
    </citation>
    <scope>NUCLEOTIDE SEQUENCE</scope>
    <source>
        <strain evidence="1">FPRL280</strain>
    </source>
</reference>
<dbReference type="Proteomes" id="UP000639403">
    <property type="component" value="Unassembled WGS sequence"/>
</dbReference>
<gene>
    <name evidence="1" type="ORF">IEO21_01601</name>
</gene>
<sequence length="121" mass="13185">MVTSRMAAAPTICHSTRRTCSLSAQTPQGSTAPFQPGRIGLMPQKCLTALNHMCTVTPGFRRERRNRRLGEVALGIPGLSNEGTSKPPLTFSPSFVSLVTCMVFNFTPDAWHAEYGIIYAL</sequence>
<protein>
    <submittedName>
        <fullName evidence="1">Uncharacterized protein</fullName>
    </submittedName>
</protein>
<evidence type="ECO:0000313" key="1">
    <source>
        <dbReference type="EMBL" id="KAF9820168.1"/>
    </source>
</evidence>
<dbReference type="EMBL" id="JADOXO010000012">
    <property type="protein sequence ID" value="KAF9820168.1"/>
    <property type="molecule type" value="Genomic_DNA"/>
</dbReference>
<accession>A0A8H7P9L9</accession>
<dbReference type="AlphaFoldDB" id="A0A8H7P9L9"/>
<reference evidence="1" key="1">
    <citation type="submission" date="2020-11" db="EMBL/GenBank/DDBJ databases">
        <authorList>
            <person name="Koelle M."/>
            <person name="Horta M.A.C."/>
            <person name="Nowrousian M."/>
            <person name="Ohm R.A."/>
            <person name="Benz P."/>
            <person name="Pilgard A."/>
        </authorList>
    </citation>
    <scope>NUCLEOTIDE SEQUENCE</scope>
    <source>
        <strain evidence="1">FPRL280</strain>
    </source>
</reference>